<comment type="caution">
    <text evidence="2">The sequence shown here is derived from an EMBL/GenBank/DDBJ whole genome shotgun (WGS) entry which is preliminary data.</text>
</comment>
<gene>
    <name evidence="2" type="ORF">F3K02_18735</name>
</gene>
<evidence type="ECO:0000256" key="1">
    <source>
        <dbReference type="SAM" id="Phobius"/>
    </source>
</evidence>
<dbReference type="Proteomes" id="UP000545507">
    <property type="component" value="Unassembled WGS sequence"/>
</dbReference>
<evidence type="ECO:0008006" key="4">
    <source>
        <dbReference type="Google" id="ProtNLM"/>
    </source>
</evidence>
<name>A0A7Y8GZV5_9BURK</name>
<organism evidence="2 3">
    <name type="scientific">Hydrogenophaga aromaticivorans</name>
    <dbReference type="NCBI Taxonomy" id="2610898"/>
    <lineage>
        <taxon>Bacteria</taxon>
        <taxon>Pseudomonadati</taxon>
        <taxon>Pseudomonadota</taxon>
        <taxon>Betaproteobacteria</taxon>
        <taxon>Burkholderiales</taxon>
        <taxon>Comamonadaceae</taxon>
        <taxon>Hydrogenophaga</taxon>
    </lineage>
</organism>
<feature type="transmembrane region" description="Helical" evidence="1">
    <location>
        <begin position="119"/>
        <end position="138"/>
    </location>
</feature>
<sequence length="142" mass="15043">MNTPPSTNALQQQAEASRYALLLDWGTRVGVVALFLSFAAYLTGLLSPHVPLEDLPGLWNLPVGEFLQRTDTPTGWGWLALAHKGDMANLIGIALLAGCSLAPLLGLIPLYLKRRDHAYAAICFLVAAVVLLAASGVLTGGH</sequence>
<keyword evidence="1" id="KW-1133">Transmembrane helix</keyword>
<proteinExistence type="predicted"/>
<evidence type="ECO:0000313" key="2">
    <source>
        <dbReference type="EMBL" id="NWF47274.1"/>
    </source>
</evidence>
<feature type="transmembrane region" description="Helical" evidence="1">
    <location>
        <begin position="90"/>
        <end position="112"/>
    </location>
</feature>
<evidence type="ECO:0000313" key="3">
    <source>
        <dbReference type="Proteomes" id="UP000545507"/>
    </source>
</evidence>
<keyword evidence="3" id="KW-1185">Reference proteome</keyword>
<feature type="transmembrane region" description="Helical" evidence="1">
    <location>
        <begin position="21"/>
        <end position="42"/>
    </location>
</feature>
<accession>A0A7Y8GZV5</accession>
<keyword evidence="1" id="KW-0812">Transmembrane</keyword>
<keyword evidence="1" id="KW-0472">Membrane</keyword>
<dbReference type="RefSeq" id="WP_177137152.1">
    <property type="nucleotide sequence ID" value="NZ_VYGV01000016.1"/>
</dbReference>
<protein>
    <recommendedName>
        <fullName evidence="4">DUF1634 domain-containing protein</fullName>
    </recommendedName>
</protein>
<dbReference type="AlphaFoldDB" id="A0A7Y8GZV5"/>
<reference evidence="2 3" key="1">
    <citation type="submission" date="2019-09" db="EMBL/GenBank/DDBJ databases">
        <title>Hydrogenophaga aromatica sp. nov., isolated from a para-xylene-degrading enrichment culture.</title>
        <authorList>
            <person name="Tancsics A."/>
            <person name="Banerjee S."/>
        </authorList>
    </citation>
    <scope>NUCLEOTIDE SEQUENCE [LARGE SCALE GENOMIC DNA]</scope>
    <source>
        <strain evidence="2 3">D2P1</strain>
    </source>
</reference>
<dbReference type="EMBL" id="VYGV01000016">
    <property type="protein sequence ID" value="NWF47274.1"/>
    <property type="molecule type" value="Genomic_DNA"/>
</dbReference>